<evidence type="ECO:0000313" key="12">
    <source>
        <dbReference type="EMBL" id="TDS85782.1"/>
    </source>
</evidence>
<keyword evidence="7" id="KW-0862">Zinc</keyword>
<keyword evidence="8" id="KW-0186">Copper</keyword>
<comment type="catalytic activity">
    <reaction evidence="10">
        <text>adenosine + phosphate = alpha-D-ribose 1-phosphate + adenine</text>
        <dbReference type="Rhea" id="RHEA:27642"/>
        <dbReference type="ChEBI" id="CHEBI:16335"/>
        <dbReference type="ChEBI" id="CHEBI:16708"/>
        <dbReference type="ChEBI" id="CHEBI:43474"/>
        <dbReference type="ChEBI" id="CHEBI:57720"/>
        <dbReference type="EC" id="2.4.2.1"/>
    </reaction>
    <physiologicalReaction direction="left-to-right" evidence="10">
        <dbReference type="Rhea" id="RHEA:27643"/>
    </physiologicalReaction>
</comment>
<dbReference type="Gene3D" id="3.60.140.10">
    <property type="entry name" value="CNF1/YfiH-like putative cysteine hydrolases"/>
    <property type="match status" value="1"/>
</dbReference>
<comment type="catalytic activity">
    <reaction evidence="1">
        <text>inosine + phosphate = alpha-D-ribose 1-phosphate + hypoxanthine</text>
        <dbReference type="Rhea" id="RHEA:27646"/>
        <dbReference type="ChEBI" id="CHEBI:17368"/>
        <dbReference type="ChEBI" id="CHEBI:17596"/>
        <dbReference type="ChEBI" id="CHEBI:43474"/>
        <dbReference type="ChEBI" id="CHEBI:57720"/>
        <dbReference type="EC" id="2.4.2.1"/>
    </reaction>
    <physiologicalReaction direction="left-to-right" evidence="1">
        <dbReference type="Rhea" id="RHEA:27647"/>
    </physiologicalReaction>
</comment>
<dbReference type="AlphaFoldDB" id="A0A4V3ECB4"/>
<proteinExistence type="inferred from homology"/>
<dbReference type="RefSeq" id="WP_243832264.1">
    <property type="nucleotide sequence ID" value="NZ_SOAN01000005.1"/>
</dbReference>
<dbReference type="InterPro" id="IPR011324">
    <property type="entry name" value="Cytotoxic_necrot_fac-like_cat"/>
</dbReference>
<evidence type="ECO:0000256" key="1">
    <source>
        <dbReference type="ARBA" id="ARBA00000553"/>
    </source>
</evidence>
<comment type="similarity">
    <text evidence="3">Belongs to the purine nucleoside phosphorylase YfiH/LACC1 family.</text>
</comment>
<comment type="catalytic activity">
    <reaction evidence="9">
        <text>adenosine + H2O + H(+) = inosine + NH4(+)</text>
        <dbReference type="Rhea" id="RHEA:24408"/>
        <dbReference type="ChEBI" id="CHEBI:15377"/>
        <dbReference type="ChEBI" id="CHEBI:15378"/>
        <dbReference type="ChEBI" id="CHEBI:16335"/>
        <dbReference type="ChEBI" id="CHEBI:17596"/>
        <dbReference type="ChEBI" id="CHEBI:28938"/>
        <dbReference type="EC" id="3.5.4.4"/>
    </reaction>
    <physiologicalReaction direction="left-to-right" evidence="9">
        <dbReference type="Rhea" id="RHEA:24409"/>
    </physiologicalReaction>
</comment>
<evidence type="ECO:0000256" key="7">
    <source>
        <dbReference type="ARBA" id="ARBA00022833"/>
    </source>
</evidence>
<comment type="caution">
    <text evidence="12">The sequence shown here is derived from an EMBL/GenBank/DDBJ whole genome shotgun (WGS) entry which is preliminary data.</text>
</comment>
<evidence type="ECO:0000313" key="13">
    <source>
        <dbReference type="Proteomes" id="UP000294506"/>
    </source>
</evidence>
<keyword evidence="6" id="KW-0378">Hydrolase</keyword>
<reference evidence="12 13" key="1">
    <citation type="submission" date="2019-03" db="EMBL/GenBank/DDBJ databases">
        <title>Genomic Encyclopedia of Type Strains, Phase III (KMG-III): the genomes of soil and plant-associated and newly described type strains.</title>
        <authorList>
            <person name="Whitman W."/>
        </authorList>
    </citation>
    <scope>NUCLEOTIDE SEQUENCE [LARGE SCALE GENOMIC DNA]</scope>
    <source>
        <strain evidence="12 13">DSM 27373</strain>
    </source>
</reference>
<keyword evidence="5" id="KW-0479">Metal-binding</keyword>
<dbReference type="InterPro" id="IPR003730">
    <property type="entry name" value="Cu_polyphenol_OxRdtase"/>
</dbReference>
<evidence type="ECO:0000256" key="9">
    <source>
        <dbReference type="ARBA" id="ARBA00047989"/>
    </source>
</evidence>
<evidence type="ECO:0000256" key="4">
    <source>
        <dbReference type="ARBA" id="ARBA00022679"/>
    </source>
</evidence>
<evidence type="ECO:0000256" key="3">
    <source>
        <dbReference type="ARBA" id="ARBA00007353"/>
    </source>
</evidence>
<evidence type="ECO:0000256" key="8">
    <source>
        <dbReference type="ARBA" id="ARBA00023008"/>
    </source>
</evidence>
<gene>
    <name evidence="12" type="ORF">EV640_105125</name>
</gene>
<organism evidence="12 13">
    <name type="scientific">Nesterenkonia aurantiaca</name>
    <dbReference type="NCBI Taxonomy" id="1436010"/>
    <lineage>
        <taxon>Bacteria</taxon>
        <taxon>Bacillati</taxon>
        <taxon>Actinomycetota</taxon>
        <taxon>Actinomycetes</taxon>
        <taxon>Micrococcales</taxon>
        <taxon>Micrococcaceae</taxon>
        <taxon>Nesterenkonia</taxon>
    </lineage>
</organism>
<name>A0A4V3ECB4_9MICC</name>
<dbReference type="CDD" id="cd16833">
    <property type="entry name" value="YfiH"/>
    <property type="match status" value="1"/>
</dbReference>
<dbReference type="InterPro" id="IPR038371">
    <property type="entry name" value="Cu_polyphenol_OxRdtase_sf"/>
</dbReference>
<dbReference type="Pfam" id="PF02578">
    <property type="entry name" value="Cu-oxidase_4"/>
    <property type="match status" value="1"/>
</dbReference>
<dbReference type="PANTHER" id="PTHR30616">
    <property type="entry name" value="UNCHARACTERIZED PROTEIN YFIH"/>
    <property type="match status" value="1"/>
</dbReference>
<dbReference type="PANTHER" id="PTHR30616:SF2">
    <property type="entry name" value="PURINE NUCLEOSIDE PHOSPHORYLASE LACC1"/>
    <property type="match status" value="1"/>
</dbReference>
<dbReference type="GO" id="GO:0005507">
    <property type="term" value="F:copper ion binding"/>
    <property type="evidence" value="ECO:0007669"/>
    <property type="project" value="TreeGrafter"/>
</dbReference>
<comment type="function">
    <text evidence="2">Purine nucleoside enzyme that catalyzes the phosphorolysis of adenosine and inosine nucleosides, yielding D-ribose 1-phosphate and the respective free bases, adenine and hypoxanthine. Also catalyzes the phosphorolysis of S-methyl-5'-thioadenosine into adenine and S-methyl-5-thio-alpha-D-ribose 1-phosphate. Also has adenosine deaminase activity.</text>
</comment>
<protein>
    <recommendedName>
        <fullName evidence="14">Purine nucleoside phosphorylase</fullName>
    </recommendedName>
</protein>
<dbReference type="EMBL" id="SOAN01000005">
    <property type="protein sequence ID" value="TDS85782.1"/>
    <property type="molecule type" value="Genomic_DNA"/>
</dbReference>
<evidence type="ECO:0000256" key="10">
    <source>
        <dbReference type="ARBA" id="ARBA00048968"/>
    </source>
</evidence>
<dbReference type="SUPFAM" id="SSF64438">
    <property type="entry name" value="CNF1/YfiH-like putative cysteine hydrolases"/>
    <property type="match status" value="1"/>
</dbReference>
<evidence type="ECO:0008006" key="14">
    <source>
        <dbReference type="Google" id="ProtNLM"/>
    </source>
</evidence>
<evidence type="ECO:0000256" key="6">
    <source>
        <dbReference type="ARBA" id="ARBA00022801"/>
    </source>
</evidence>
<dbReference type="Proteomes" id="UP000294506">
    <property type="component" value="Unassembled WGS sequence"/>
</dbReference>
<keyword evidence="13" id="KW-1185">Reference proteome</keyword>
<accession>A0A4V3ECB4</accession>
<evidence type="ECO:0000256" key="2">
    <source>
        <dbReference type="ARBA" id="ARBA00003215"/>
    </source>
</evidence>
<comment type="catalytic activity">
    <reaction evidence="11">
        <text>S-methyl-5'-thioadenosine + phosphate = 5-(methylsulfanyl)-alpha-D-ribose 1-phosphate + adenine</text>
        <dbReference type="Rhea" id="RHEA:11852"/>
        <dbReference type="ChEBI" id="CHEBI:16708"/>
        <dbReference type="ChEBI" id="CHEBI:17509"/>
        <dbReference type="ChEBI" id="CHEBI:43474"/>
        <dbReference type="ChEBI" id="CHEBI:58533"/>
        <dbReference type="EC" id="2.4.2.28"/>
    </reaction>
    <physiologicalReaction direction="left-to-right" evidence="11">
        <dbReference type="Rhea" id="RHEA:11853"/>
    </physiologicalReaction>
</comment>
<evidence type="ECO:0000256" key="5">
    <source>
        <dbReference type="ARBA" id="ARBA00022723"/>
    </source>
</evidence>
<keyword evidence="4" id="KW-0808">Transferase</keyword>
<sequence>MTSAPTSMGAGTAGSPSPFWWRGRAGDCIELGFTSVDAGNLAGHAGPQSQVLQDRGRLEAAMGVPEGSLRFLNQVHSAEVLDAENAAQHDPGQSAGQAGLDSRAVPTGDAWVCADGSVSLAIMVADCLPVLFYGQRAAEDPQHRVPVTAAAHAGRPGLLAGILENTVAAMQDRGAARITAWIGPGACGSCYEIPDQMVAEISPGRPAIASTTSWGTSALNLRAEAQAVLAQRGVTVEELAGCTIEDDSLFSHRRDPDRGRFAGVIWMPQSASAAAPPAELPTAPAAR</sequence>
<dbReference type="GO" id="GO:0017061">
    <property type="term" value="F:S-methyl-5-thioadenosine phosphorylase activity"/>
    <property type="evidence" value="ECO:0007669"/>
    <property type="project" value="UniProtKB-EC"/>
</dbReference>
<dbReference type="GO" id="GO:0016787">
    <property type="term" value="F:hydrolase activity"/>
    <property type="evidence" value="ECO:0007669"/>
    <property type="project" value="UniProtKB-KW"/>
</dbReference>
<evidence type="ECO:0000256" key="11">
    <source>
        <dbReference type="ARBA" id="ARBA00049893"/>
    </source>
</evidence>